<dbReference type="EMBL" id="CP054698">
    <property type="protein sequence ID" value="QMS90660.1"/>
    <property type="molecule type" value="Genomic_DNA"/>
</dbReference>
<dbReference type="Gene3D" id="3.40.50.150">
    <property type="entry name" value="Vaccinia Virus protein VP39"/>
    <property type="match status" value="1"/>
</dbReference>
<dbReference type="Pfam" id="PF08003">
    <property type="entry name" value="Methyltransf_9"/>
    <property type="match status" value="1"/>
</dbReference>
<keyword evidence="2" id="KW-1185">Reference proteome</keyword>
<reference evidence="2" key="1">
    <citation type="submission" date="2020-06" db="EMBL/GenBank/DDBJ databases">
        <title>Nostoc edaphicum CCNP1411 genome.</title>
        <authorList>
            <person name="Fidor A."/>
            <person name="Grabski M."/>
            <person name="Gawor J."/>
            <person name="Gromadka R."/>
            <person name="Wegrzyn G."/>
            <person name="Mazur-Marzec H."/>
        </authorList>
    </citation>
    <scope>NUCLEOTIDE SEQUENCE [LARGE SCALE GENOMIC DNA]</scope>
    <source>
        <strain evidence="2">CCNP1411</strain>
    </source>
</reference>
<sequence>MEPKITGNDNELPFSGFNEQRNEIKFIDFLNDDDLQELNNILKWNCFVVDNNGRRFGNLAWRGKRNTPQIIPDKRILLMNEYFNLTDKHVLEIGCFEGIHTIALSQYAKQVTALDSRIENVVKTIVRSSLFGFHPTVFKLNIEEDLTKYWDLLSADVMHHVGVLYHLKDPVQHLLDLGKYIRLGIMLDTHYSLEQDAKETFQVNGKIYYYKKYREKGYADVFSGMYESSKWLKLDDIVSILKEAGFGQVDIVEHRDERNGPRVLLMAKKLIKSNLTK</sequence>
<name>A0A7D7QQ28_9NOSO</name>
<dbReference type="SUPFAM" id="SSF53335">
    <property type="entry name" value="S-adenosyl-L-methionine-dependent methyltransferases"/>
    <property type="match status" value="1"/>
</dbReference>
<dbReference type="AlphaFoldDB" id="A0A7D7QQ28"/>
<dbReference type="KEGG" id="ned:HUN01_24885"/>
<organism evidence="1 2">
    <name type="scientific">Nostoc edaphicum CCNP1411</name>
    <dbReference type="NCBI Taxonomy" id="1472755"/>
    <lineage>
        <taxon>Bacteria</taxon>
        <taxon>Bacillati</taxon>
        <taxon>Cyanobacteriota</taxon>
        <taxon>Cyanophyceae</taxon>
        <taxon>Nostocales</taxon>
        <taxon>Nostocaceae</taxon>
        <taxon>Nostoc</taxon>
    </lineage>
</organism>
<evidence type="ECO:0000313" key="2">
    <source>
        <dbReference type="Proteomes" id="UP000514713"/>
    </source>
</evidence>
<evidence type="ECO:0000313" key="1">
    <source>
        <dbReference type="EMBL" id="QMS90660.1"/>
    </source>
</evidence>
<accession>A0A7D7QQ28</accession>
<dbReference type="InterPro" id="IPR027555">
    <property type="entry name" value="Mo5U34_MeTrfas-like"/>
</dbReference>
<dbReference type="InterPro" id="IPR029063">
    <property type="entry name" value="SAM-dependent_MTases_sf"/>
</dbReference>
<dbReference type="RefSeq" id="WP_181928420.1">
    <property type="nucleotide sequence ID" value="NZ_CP054698.1"/>
</dbReference>
<gene>
    <name evidence="1" type="ORF">HUN01_24885</name>
</gene>
<dbReference type="Proteomes" id="UP000514713">
    <property type="component" value="Chromosome"/>
</dbReference>
<proteinExistence type="predicted"/>
<protein>
    <submittedName>
        <fullName evidence="1">DUF1698 domain-containing protein</fullName>
    </submittedName>
</protein>